<dbReference type="SMART" id="SM00054">
    <property type="entry name" value="EFh"/>
    <property type="match status" value="1"/>
</dbReference>
<evidence type="ECO:0000256" key="2">
    <source>
        <dbReference type="ARBA" id="ARBA00022707"/>
    </source>
</evidence>
<accession>A0A437AKW2</accession>
<keyword evidence="3" id="KW-0479">Metal-binding</keyword>
<dbReference type="PANTHER" id="PTHR23055:SF178">
    <property type="entry name" value="NEUROCALCIN HOMOLOG"/>
    <property type="match status" value="1"/>
</dbReference>
<reference evidence="8 9" key="1">
    <citation type="submission" date="2018-10" db="EMBL/GenBank/DDBJ databases">
        <title>Draft genome sequence of the microsporidian Tubulinosema ratisbonensis.</title>
        <authorList>
            <person name="Polonais V."/>
            <person name="Peyretaillade E."/>
            <person name="Niehus S."/>
            <person name="Wawrzyniak I."/>
            <person name="Franchet A."/>
            <person name="Gaspin C."/>
            <person name="Reichstadt M."/>
            <person name="Belser C."/>
            <person name="Labadie K."/>
            <person name="Delbac F."/>
            <person name="Ferrandon D."/>
        </authorList>
    </citation>
    <scope>NUCLEOTIDE SEQUENCE [LARGE SCALE GENOMIC DNA]</scope>
    <source>
        <strain evidence="8 9">Franzen</strain>
    </source>
</reference>
<evidence type="ECO:0000259" key="7">
    <source>
        <dbReference type="PROSITE" id="PS50222"/>
    </source>
</evidence>
<dbReference type="InterPro" id="IPR002048">
    <property type="entry name" value="EF_hand_dom"/>
</dbReference>
<dbReference type="InterPro" id="IPR018247">
    <property type="entry name" value="EF_Hand_1_Ca_BS"/>
</dbReference>
<dbReference type="VEuPathDB" id="MicrosporidiaDB:TUBRATIS_17050"/>
<evidence type="ECO:0000313" key="9">
    <source>
        <dbReference type="Proteomes" id="UP000282876"/>
    </source>
</evidence>
<gene>
    <name evidence="8" type="ORF">TUBRATIS_17050</name>
</gene>
<dbReference type="InterPro" id="IPR028846">
    <property type="entry name" value="Recoverin"/>
</dbReference>
<dbReference type="CDD" id="cd00051">
    <property type="entry name" value="EFh"/>
    <property type="match status" value="1"/>
</dbReference>
<protein>
    <submittedName>
        <fullName evidence="8">Recoverin-like calcium-binding protein</fullName>
    </submittedName>
</protein>
<keyword evidence="4" id="KW-0677">Repeat</keyword>
<dbReference type="InterPro" id="IPR011992">
    <property type="entry name" value="EF-hand-dom_pair"/>
</dbReference>
<dbReference type="Gene3D" id="1.10.238.10">
    <property type="entry name" value="EF-hand"/>
    <property type="match status" value="1"/>
</dbReference>
<dbReference type="SUPFAM" id="SSF47473">
    <property type="entry name" value="EF-hand"/>
    <property type="match status" value="1"/>
</dbReference>
<evidence type="ECO:0000256" key="3">
    <source>
        <dbReference type="ARBA" id="ARBA00022723"/>
    </source>
</evidence>
<sequence>MGNIRSTPTSSKNEDIEKFSHFSPEDIETWSASFKLTFPSRKITLANLEKQLQEFFPFGNSQNFSKLIFKTINISGTDSIDFHELLIAFSILTKGSSFEKLRWIFRFYDCDNDGVVSKSEMVYACQALFDMVGATLHFNLDAKEVVENVFVEVENLSGFLTFEDFRSLALKKSKAFQMLSNF</sequence>
<evidence type="ECO:0000313" key="8">
    <source>
        <dbReference type="EMBL" id="RVD91831.1"/>
    </source>
</evidence>
<dbReference type="Proteomes" id="UP000282876">
    <property type="component" value="Unassembled WGS sequence"/>
</dbReference>
<dbReference type="PANTHER" id="PTHR23055">
    <property type="entry name" value="CALCIUM BINDING PROTEINS"/>
    <property type="match status" value="1"/>
</dbReference>
<keyword evidence="2" id="KW-0519">Myristate</keyword>
<keyword evidence="6" id="KW-0449">Lipoprotein</keyword>
<dbReference type="PRINTS" id="PR00450">
    <property type="entry name" value="RECOVERIN"/>
</dbReference>
<name>A0A437AKW2_9MICR</name>
<dbReference type="PROSITE" id="PS50222">
    <property type="entry name" value="EF_HAND_2"/>
    <property type="match status" value="1"/>
</dbReference>
<comment type="similarity">
    <text evidence="1">Belongs to the recoverin family.</text>
</comment>
<proteinExistence type="inferred from homology"/>
<dbReference type="OrthoDB" id="191686at2759"/>
<evidence type="ECO:0000256" key="5">
    <source>
        <dbReference type="ARBA" id="ARBA00022837"/>
    </source>
</evidence>
<evidence type="ECO:0000256" key="1">
    <source>
        <dbReference type="ARBA" id="ARBA00006049"/>
    </source>
</evidence>
<dbReference type="EMBL" id="RCSS01000398">
    <property type="protein sequence ID" value="RVD91831.1"/>
    <property type="molecule type" value="Genomic_DNA"/>
</dbReference>
<evidence type="ECO:0000256" key="4">
    <source>
        <dbReference type="ARBA" id="ARBA00022737"/>
    </source>
</evidence>
<dbReference type="AlphaFoldDB" id="A0A437AKW2"/>
<keyword evidence="9" id="KW-1185">Reference proteome</keyword>
<evidence type="ECO:0000256" key="6">
    <source>
        <dbReference type="ARBA" id="ARBA00023288"/>
    </source>
</evidence>
<dbReference type="PROSITE" id="PS00018">
    <property type="entry name" value="EF_HAND_1"/>
    <property type="match status" value="1"/>
</dbReference>
<dbReference type="GO" id="GO:0005509">
    <property type="term" value="F:calcium ion binding"/>
    <property type="evidence" value="ECO:0007669"/>
    <property type="project" value="InterPro"/>
</dbReference>
<comment type="caution">
    <text evidence="8">The sequence shown here is derived from an EMBL/GenBank/DDBJ whole genome shotgun (WGS) entry which is preliminary data.</text>
</comment>
<feature type="domain" description="EF-hand" evidence="7">
    <location>
        <begin position="96"/>
        <end position="131"/>
    </location>
</feature>
<dbReference type="Pfam" id="PF13499">
    <property type="entry name" value="EF-hand_7"/>
    <property type="match status" value="1"/>
</dbReference>
<keyword evidence="5" id="KW-0106">Calcium</keyword>
<dbReference type="STRING" id="291195.A0A437AKW2"/>
<organism evidence="8 9">
    <name type="scientific">Tubulinosema ratisbonensis</name>
    <dbReference type="NCBI Taxonomy" id="291195"/>
    <lineage>
        <taxon>Eukaryota</taxon>
        <taxon>Fungi</taxon>
        <taxon>Fungi incertae sedis</taxon>
        <taxon>Microsporidia</taxon>
        <taxon>Tubulinosematoidea</taxon>
        <taxon>Tubulinosematidae</taxon>
        <taxon>Tubulinosema</taxon>
    </lineage>
</organism>